<dbReference type="CDD" id="cd01949">
    <property type="entry name" value="GGDEF"/>
    <property type="match status" value="1"/>
</dbReference>
<dbReference type="InterPro" id="IPR043128">
    <property type="entry name" value="Rev_trsase/Diguanyl_cyclase"/>
</dbReference>
<keyword evidence="5" id="KW-1185">Reference proteome</keyword>
<dbReference type="Proteomes" id="UP001238179">
    <property type="component" value="Chromosome"/>
</dbReference>
<dbReference type="GO" id="GO:0052621">
    <property type="term" value="F:diguanylate cyclase activity"/>
    <property type="evidence" value="ECO:0007669"/>
    <property type="project" value="UniProtKB-EC"/>
</dbReference>
<feature type="domain" description="GGDEF" evidence="3">
    <location>
        <begin position="251"/>
        <end position="384"/>
    </location>
</feature>
<evidence type="ECO:0000256" key="1">
    <source>
        <dbReference type="ARBA" id="ARBA00012528"/>
    </source>
</evidence>
<dbReference type="PANTHER" id="PTHR45138:SF9">
    <property type="entry name" value="DIGUANYLATE CYCLASE DGCM-RELATED"/>
    <property type="match status" value="1"/>
</dbReference>
<comment type="catalytic activity">
    <reaction evidence="2">
        <text>2 GTP = 3',3'-c-di-GMP + 2 diphosphate</text>
        <dbReference type="Rhea" id="RHEA:24898"/>
        <dbReference type="ChEBI" id="CHEBI:33019"/>
        <dbReference type="ChEBI" id="CHEBI:37565"/>
        <dbReference type="ChEBI" id="CHEBI:58805"/>
        <dbReference type="EC" id="2.7.7.65"/>
    </reaction>
</comment>
<dbReference type="Pfam" id="PF00990">
    <property type="entry name" value="GGDEF"/>
    <property type="match status" value="1"/>
</dbReference>
<dbReference type="InterPro" id="IPR029787">
    <property type="entry name" value="Nucleotide_cyclase"/>
</dbReference>
<dbReference type="InterPro" id="IPR050469">
    <property type="entry name" value="Diguanylate_Cyclase"/>
</dbReference>
<dbReference type="SUPFAM" id="SSF55073">
    <property type="entry name" value="Nucleotide cyclase"/>
    <property type="match status" value="1"/>
</dbReference>
<evidence type="ECO:0000313" key="5">
    <source>
        <dbReference type="Proteomes" id="UP001238179"/>
    </source>
</evidence>
<sequence length="390" mass="42541">MTIGLLTIHEAQGAAALEEALASWGYAVSPSPGEGTVIIVADRPHPRWIPPSGSEILWWVKEADPEEVSLVLSVRAGWVLRQAQPLARVGEALQRIRSRDLGSDGWLRQMIHLATLDELLRPILARAMGLSAARGGAIWIRQEECYFQRCGAGFPEAPVGFSEAEALVDAGEAFFLCPREKLGLLRLVEPRAPQDTFLGWIKEVDDLLVKAWNLEQSRNLSYRDDLTVAFNRRCLEVELPEAIRAASVRGESVALLFLDVDNLKELNSQYGHPTGSRVISTVALEAKQIIRNLDRLYRYGGDEFCIIIPGSPAPVAARIGERLLNALARSPLQVGSAQVSVSISVGVASFPADADGADHLLEKADRALLRAKASGKGCVMLADETRSLEK</sequence>
<protein>
    <recommendedName>
        <fullName evidence="1">diguanylate cyclase</fullName>
        <ecNumber evidence="1">2.7.7.65</ecNumber>
    </recommendedName>
</protein>
<evidence type="ECO:0000256" key="2">
    <source>
        <dbReference type="ARBA" id="ARBA00034247"/>
    </source>
</evidence>
<dbReference type="NCBIfam" id="TIGR00254">
    <property type="entry name" value="GGDEF"/>
    <property type="match status" value="1"/>
</dbReference>
<evidence type="ECO:0000259" key="3">
    <source>
        <dbReference type="PROSITE" id="PS50887"/>
    </source>
</evidence>
<dbReference type="PROSITE" id="PS50887">
    <property type="entry name" value="GGDEF"/>
    <property type="match status" value="1"/>
</dbReference>
<evidence type="ECO:0000313" key="4">
    <source>
        <dbReference type="EMBL" id="BDU71183.1"/>
    </source>
</evidence>
<dbReference type="PANTHER" id="PTHR45138">
    <property type="entry name" value="REGULATORY COMPONENTS OF SENSORY TRANSDUCTION SYSTEM"/>
    <property type="match status" value="1"/>
</dbReference>
<name>A0AA48KA55_9BACT</name>
<dbReference type="KEGG" id="msil:METEAL_03570"/>
<dbReference type="EMBL" id="AP027080">
    <property type="protein sequence ID" value="BDU71183.1"/>
    <property type="molecule type" value="Genomic_DNA"/>
</dbReference>
<accession>A0AA48KA55</accession>
<gene>
    <name evidence="4" type="ORF">METEAL_03570</name>
</gene>
<dbReference type="Gene3D" id="3.30.70.270">
    <property type="match status" value="1"/>
</dbReference>
<organism evidence="4 5">
    <name type="scientific">Mesoterricola silvestris</name>
    <dbReference type="NCBI Taxonomy" id="2927979"/>
    <lineage>
        <taxon>Bacteria</taxon>
        <taxon>Pseudomonadati</taxon>
        <taxon>Acidobacteriota</taxon>
        <taxon>Holophagae</taxon>
        <taxon>Holophagales</taxon>
        <taxon>Holophagaceae</taxon>
        <taxon>Mesoterricola</taxon>
    </lineage>
</organism>
<dbReference type="RefSeq" id="WP_316414068.1">
    <property type="nucleotide sequence ID" value="NZ_AP027080.1"/>
</dbReference>
<dbReference type="AlphaFoldDB" id="A0AA48KA55"/>
<reference evidence="5" key="1">
    <citation type="journal article" date="2023" name="Int. J. Syst. Evol. Microbiol.">
        <title>Mesoterricola silvestris gen. nov., sp. nov., Mesoterricola sediminis sp. nov., Geothrix oryzae sp. nov., Geothrix edaphica sp. nov., Geothrix rubra sp. nov., and Geothrix limicola sp. nov., six novel members of Acidobacteriota isolated from soils.</title>
        <authorList>
            <person name="Itoh H."/>
            <person name="Sugisawa Y."/>
            <person name="Mise K."/>
            <person name="Xu Z."/>
            <person name="Kuniyasu M."/>
            <person name="Ushijima N."/>
            <person name="Kawano K."/>
            <person name="Kobayashi E."/>
            <person name="Shiratori Y."/>
            <person name="Masuda Y."/>
            <person name="Senoo K."/>
        </authorList>
    </citation>
    <scope>NUCLEOTIDE SEQUENCE [LARGE SCALE GENOMIC DNA]</scope>
    <source>
        <strain evidence="5">W79</strain>
    </source>
</reference>
<proteinExistence type="predicted"/>
<dbReference type="EC" id="2.7.7.65" evidence="1"/>
<dbReference type="InterPro" id="IPR000160">
    <property type="entry name" value="GGDEF_dom"/>
</dbReference>
<dbReference type="SMART" id="SM00267">
    <property type="entry name" value="GGDEF"/>
    <property type="match status" value="1"/>
</dbReference>